<feature type="region of interest" description="Disordered" evidence="1">
    <location>
        <begin position="206"/>
        <end position="251"/>
    </location>
</feature>
<organism evidence="2 3">
    <name type="scientific">Gigaspora margarita</name>
    <dbReference type="NCBI Taxonomy" id="4874"/>
    <lineage>
        <taxon>Eukaryota</taxon>
        <taxon>Fungi</taxon>
        <taxon>Fungi incertae sedis</taxon>
        <taxon>Mucoromycota</taxon>
        <taxon>Glomeromycotina</taxon>
        <taxon>Glomeromycetes</taxon>
        <taxon>Diversisporales</taxon>
        <taxon>Gigasporaceae</taxon>
        <taxon>Gigaspora</taxon>
    </lineage>
</organism>
<keyword evidence="3" id="KW-1185">Reference proteome</keyword>
<evidence type="ECO:0000313" key="3">
    <source>
        <dbReference type="Proteomes" id="UP000789901"/>
    </source>
</evidence>
<reference evidence="2 3" key="1">
    <citation type="submission" date="2021-06" db="EMBL/GenBank/DDBJ databases">
        <authorList>
            <person name="Kallberg Y."/>
            <person name="Tangrot J."/>
            <person name="Rosling A."/>
        </authorList>
    </citation>
    <scope>NUCLEOTIDE SEQUENCE [LARGE SCALE GENOMIC DNA]</scope>
    <source>
        <strain evidence="2 3">120-4 pot B 10/14</strain>
    </source>
</reference>
<gene>
    <name evidence="2" type="ORF">GMARGA_LOCUS2038</name>
</gene>
<name>A0ABM8W122_GIGMA</name>
<feature type="compositionally biased region" description="Basic and acidic residues" evidence="1">
    <location>
        <begin position="219"/>
        <end position="242"/>
    </location>
</feature>
<evidence type="ECO:0000313" key="2">
    <source>
        <dbReference type="EMBL" id="CAG8497659.1"/>
    </source>
</evidence>
<proteinExistence type="predicted"/>
<accession>A0ABM8W122</accession>
<dbReference type="Proteomes" id="UP000789901">
    <property type="component" value="Unassembled WGS sequence"/>
</dbReference>
<comment type="caution">
    <text evidence="2">The sequence shown here is derived from an EMBL/GenBank/DDBJ whole genome shotgun (WGS) entry which is preliminary data.</text>
</comment>
<protein>
    <submittedName>
        <fullName evidence="2">29278_t:CDS:1</fullName>
    </submittedName>
</protein>
<sequence>MPELNLNPEAEKLGNYLEKYIEATKEKVSHYDESKSGERKKLEEKIEKAQSYLDKIRVPESRNFIDLEPVCERYSFRYGDDNKSVTLDITQELNDKLKLNPEEKFYVAEEVLERKETEGAITIESESEIFLQSHLIEEETNTGKIAGAFVPAAATIGAVAGGLGGGATGLAVGSITDKLSNAEKAKIKEEIKGFLKDYKTIMEEKSRDCQKKINQKASTAEEKEESQKQKEHYDNEVKEMKAYIENNNNWK</sequence>
<evidence type="ECO:0000256" key="1">
    <source>
        <dbReference type="SAM" id="MobiDB-lite"/>
    </source>
</evidence>
<dbReference type="EMBL" id="CAJVQB010000601">
    <property type="protein sequence ID" value="CAG8497659.1"/>
    <property type="molecule type" value="Genomic_DNA"/>
</dbReference>